<dbReference type="EMBL" id="QKYN01000200">
    <property type="protein sequence ID" value="RAG80749.1"/>
    <property type="molecule type" value="Genomic_DNA"/>
</dbReference>
<sequence length="327" mass="34281">MHDVHVPTRSSPTGSRSASASSSARSSPVHDGSTSPHGRVRVTQGVSPVSLFSKLFGRKSREGASVEAPTARHRRADAEYEAGVPGMRAAEGDSYAPAGERPLFRDEDGRHAGASSGGSIAPQPVPSSSGGGFAADPYSQGQSGDPRQEAAGVTLCTRCGYNNPESARFCSNCGAPLRGRVGGAERPSETTSTISISGLEAYEPEAAQQVPGLTPEAQAAVDALPPGSALLVVRKGPNSGSRFLLNTDLTTAGRDTQSDIFLDDITVSRRHVEFRRHQGGAFTVADVGSLNGTYVNRERIDEVPLNTGDEVQIGKYRLVFFAARPGY</sequence>
<evidence type="ECO:0000256" key="1">
    <source>
        <dbReference type="ARBA" id="ARBA00022553"/>
    </source>
</evidence>
<evidence type="ECO:0000256" key="2">
    <source>
        <dbReference type="SAM" id="MobiDB-lite"/>
    </source>
</evidence>
<accession>A0A2X0JZU1</accession>
<evidence type="ECO:0000313" key="4">
    <source>
        <dbReference type="EMBL" id="RAG80749.1"/>
    </source>
</evidence>
<dbReference type="SMART" id="SM00240">
    <property type="entry name" value="FHA"/>
    <property type="match status" value="1"/>
</dbReference>
<dbReference type="OrthoDB" id="9815925at2"/>
<dbReference type="SUPFAM" id="SSF49879">
    <property type="entry name" value="SMAD/FHA domain"/>
    <property type="match status" value="1"/>
</dbReference>
<dbReference type="InterPro" id="IPR050923">
    <property type="entry name" value="Cell_Proc_Reg/RNA_Proc"/>
</dbReference>
<feature type="domain" description="FHA" evidence="3">
    <location>
        <begin position="250"/>
        <end position="300"/>
    </location>
</feature>
<proteinExistence type="predicted"/>
<dbReference type="InterPro" id="IPR026870">
    <property type="entry name" value="Zinc_ribbon_dom"/>
</dbReference>
<dbReference type="Pfam" id="PF00498">
    <property type="entry name" value="FHA"/>
    <property type="match status" value="1"/>
</dbReference>
<name>A0A2X0JZU1_9ACTN</name>
<evidence type="ECO:0000313" key="5">
    <source>
        <dbReference type="Proteomes" id="UP000248889"/>
    </source>
</evidence>
<dbReference type="Pfam" id="PF13240">
    <property type="entry name" value="Zn_Ribbon_1"/>
    <property type="match status" value="1"/>
</dbReference>
<gene>
    <name evidence="4" type="ORF">DN069_36480</name>
</gene>
<keyword evidence="1" id="KW-0597">Phosphoprotein</keyword>
<reference evidence="4 5" key="1">
    <citation type="submission" date="2018-06" db="EMBL/GenBank/DDBJ databases">
        <title>Streptacidiphilus pinicola sp. nov., isolated from pine grove soil.</title>
        <authorList>
            <person name="Roh S.G."/>
            <person name="Park S."/>
            <person name="Kim M.-K."/>
            <person name="Yun B.-R."/>
            <person name="Park J."/>
            <person name="Kim M.J."/>
            <person name="Kim Y.S."/>
            <person name="Kim S.B."/>
        </authorList>
    </citation>
    <scope>NUCLEOTIDE SEQUENCE [LARGE SCALE GENOMIC DNA]</scope>
    <source>
        <strain evidence="4 5">MMS16-CNU450</strain>
    </source>
</reference>
<dbReference type="InterPro" id="IPR008984">
    <property type="entry name" value="SMAD_FHA_dom_sf"/>
</dbReference>
<protein>
    <recommendedName>
        <fullName evidence="3">FHA domain-containing protein</fullName>
    </recommendedName>
</protein>
<keyword evidence="5" id="KW-1185">Reference proteome</keyword>
<organism evidence="4 5">
    <name type="scientific">Streptacidiphilus pinicola</name>
    <dbReference type="NCBI Taxonomy" id="2219663"/>
    <lineage>
        <taxon>Bacteria</taxon>
        <taxon>Bacillati</taxon>
        <taxon>Actinomycetota</taxon>
        <taxon>Actinomycetes</taxon>
        <taxon>Kitasatosporales</taxon>
        <taxon>Streptomycetaceae</taxon>
        <taxon>Streptacidiphilus</taxon>
    </lineage>
</organism>
<dbReference type="Gene3D" id="2.60.200.20">
    <property type="match status" value="1"/>
</dbReference>
<feature type="region of interest" description="Disordered" evidence="2">
    <location>
        <begin position="1"/>
        <end position="148"/>
    </location>
</feature>
<comment type="caution">
    <text evidence="4">The sequence shown here is derived from an EMBL/GenBank/DDBJ whole genome shotgun (WGS) entry which is preliminary data.</text>
</comment>
<evidence type="ECO:0000259" key="3">
    <source>
        <dbReference type="PROSITE" id="PS50006"/>
    </source>
</evidence>
<dbReference type="PANTHER" id="PTHR23308">
    <property type="entry name" value="NUCLEAR INHIBITOR OF PROTEIN PHOSPHATASE-1"/>
    <property type="match status" value="1"/>
</dbReference>
<dbReference type="CDD" id="cd22684">
    <property type="entry name" value="FHA_GarA_OdhI-like"/>
    <property type="match status" value="1"/>
</dbReference>
<dbReference type="Proteomes" id="UP000248889">
    <property type="component" value="Unassembled WGS sequence"/>
</dbReference>
<dbReference type="AlphaFoldDB" id="A0A2X0JZU1"/>
<dbReference type="PROSITE" id="PS50006">
    <property type="entry name" value="FHA_DOMAIN"/>
    <property type="match status" value="1"/>
</dbReference>
<feature type="compositionally biased region" description="Basic and acidic residues" evidence="2">
    <location>
        <begin position="102"/>
        <end position="111"/>
    </location>
</feature>
<feature type="compositionally biased region" description="Low complexity" evidence="2">
    <location>
        <begin position="7"/>
        <end position="27"/>
    </location>
</feature>
<dbReference type="InterPro" id="IPR000253">
    <property type="entry name" value="FHA_dom"/>
</dbReference>